<dbReference type="AlphaFoldDB" id="A0A3D8WUC0"/>
<dbReference type="InterPro" id="IPR000387">
    <property type="entry name" value="Tyr_Pase_dom"/>
</dbReference>
<dbReference type="Gene3D" id="3.90.190.10">
    <property type="entry name" value="Protein tyrosine phosphatase superfamily"/>
    <property type="match status" value="1"/>
</dbReference>
<dbReference type="SMART" id="SM00195">
    <property type="entry name" value="DSPc"/>
    <property type="match status" value="1"/>
</dbReference>
<name>A0A3D8WUC0_PRIMG</name>
<evidence type="ECO:0000259" key="1">
    <source>
        <dbReference type="PROSITE" id="PS50056"/>
    </source>
</evidence>
<dbReference type="SUPFAM" id="SSF52799">
    <property type="entry name" value="(Phosphotyrosine protein) phosphatases II"/>
    <property type="match status" value="1"/>
</dbReference>
<dbReference type="Proteomes" id="UP000256519">
    <property type="component" value="Unassembled WGS sequence"/>
</dbReference>
<dbReference type="InterPro" id="IPR020422">
    <property type="entry name" value="TYR_PHOSPHATASE_DUAL_dom"/>
</dbReference>
<proteinExistence type="predicted"/>
<gene>
    <name evidence="2" type="ORF">C3744_28365</name>
</gene>
<feature type="domain" description="Tyrosine specific protein phosphatases" evidence="1">
    <location>
        <begin position="65"/>
        <end position="130"/>
    </location>
</feature>
<dbReference type="EMBL" id="PQWM01000059">
    <property type="protein sequence ID" value="RDZ06696.1"/>
    <property type="molecule type" value="Genomic_DNA"/>
</dbReference>
<dbReference type="InterPro" id="IPR000340">
    <property type="entry name" value="Dual-sp_phosphatase_cat-dom"/>
</dbReference>
<comment type="caution">
    <text evidence="2">The sequence shown here is derived from an EMBL/GenBank/DDBJ whole genome shotgun (WGS) entry which is preliminary data.</text>
</comment>
<reference evidence="2 3" key="1">
    <citation type="journal article" date="2018" name="Appl. Environ. Microbiol.">
        <title>Antimicrobial susceptibility testing and tentative epidemiological cut-off values of five Bacillus species relevant for use as animal feed additives or for plant protection.</title>
        <authorList>
            <person name="Agerso Y."/>
            <person name="Stuer-Lauridsen B."/>
            <person name="Bjerre K."/>
            <person name="Jensen M.G."/>
            <person name="Johansen E."/>
            <person name="Bennedsen M."/>
            <person name="Brockmann E."/>
            <person name="Nielsen B."/>
        </authorList>
    </citation>
    <scope>NUCLEOTIDE SEQUENCE [LARGE SCALE GENOMIC DNA]</scope>
    <source>
        <strain evidence="2 3">CHCC20162</strain>
    </source>
</reference>
<protein>
    <recommendedName>
        <fullName evidence="1">Tyrosine specific protein phosphatases domain-containing protein</fullName>
    </recommendedName>
</protein>
<sequence length="142" mass="16491">MEMISGRLYIGGRIRKFDWNFIYSHISAIINLQIKQDQPPFDFSHRIMIWAPLTLSSPPSLQWTMDMTNLISNLIDSGYSVLLHDTAGIQRLGFVITAFYMQRFSLGRDQALSVIRQRKSDINPPENYMNLLTQFEAYLQSL</sequence>
<dbReference type="PROSITE" id="PS50056">
    <property type="entry name" value="TYR_PHOSPHATASE_2"/>
    <property type="match status" value="1"/>
</dbReference>
<dbReference type="InterPro" id="IPR029021">
    <property type="entry name" value="Prot-tyrosine_phosphatase-like"/>
</dbReference>
<accession>A0A3D8WUC0</accession>
<organism evidence="2 3">
    <name type="scientific">Priestia megaterium</name>
    <name type="common">Bacillus megaterium</name>
    <dbReference type="NCBI Taxonomy" id="1404"/>
    <lineage>
        <taxon>Bacteria</taxon>
        <taxon>Bacillati</taxon>
        <taxon>Bacillota</taxon>
        <taxon>Bacilli</taxon>
        <taxon>Bacillales</taxon>
        <taxon>Bacillaceae</taxon>
        <taxon>Priestia</taxon>
    </lineage>
</organism>
<evidence type="ECO:0000313" key="3">
    <source>
        <dbReference type="Proteomes" id="UP000256519"/>
    </source>
</evidence>
<dbReference type="Pfam" id="PF00782">
    <property type="entry name" value="DSPc"/>
    <property type="match status" value="1"/>
</dbReference>
<evidence type="ECO:0000313" key="2">
    <source>
        <dbReference type="EMBL" id="RDZ06696.1"/>
    </source>
</evidence>